<dbReference type="InterPro" id="IPR044946">
    <property type="entry name" value="Restrct_endonuc_typeI_TRD_sf"/>
</dbReference>
<protein>
    <submittedName>
        <fullName evidence="5">Type I restriction modification DNA specificity domain protein</fullName>
    </submittedName>
</protein>
<dbReference type="GO" id="GO:0003677">
    <property type="term" value="F:DNA binding"/>
    <property type="evidence" value="ECO:0007669"/>
    <property type="project" value="UniProtKB-KW"/>
</dbReference>
<accession>A0A315XM39</accession>
<comment type="similarity">
    <text evidence="1">Belongs to the type-I restriction system S methylase family.</text>
</comment>
<sequence>MKKVKLGDMAEIFSGLSYRRYLDDNGDMFKVVVQRSIKKDGILSDFEELSLKSNIKERFFTRENDVLMKMPYPYDVVCVKEEGLVVSDRIAIIRLRKGYDPNFITHLLTNAHIRKQLYELGSSEKIPHTSLKEIKQLELIVPDFDTQVKYGELLNTINHKIHEDLRQVEYDRNLKEAILNDLWGDADEI</sequence>
<evidence type="ECO:0000256" key="1">
    <source>
        <dbReference type="ARBA" id="ARBA00010923"/>
    </source>
</evidence>
<dbReference type="InterPro" id="IPR000055">
    <property type="entry name" value="Restrct_endonuc_typeI_TRD"/>
</dbReference>
<comment type="caution">
    <text evidence="5">The sequence shown here is derived from an EMBL/GenBank/DDBJ whole genome shotgun (WGS) entry which is preliminary data.</text>
</comment>
<dbReference type="PANTHER" id="PTHR30408">
    <property type="entry name" value="TYPE-1 RESTRICTION ENZYME ECOKI SPECIFICITY PROTEIN"/>
    <property type="match status" value="1"/>
</dbReference>
<dbReference type="OrthoDB" id="75695at2157"/>
<gene>
    <name evidence="5" type="ORF">MBBTH_13070</name>
</gene>
<dbReference type="PANTHER" id="PTHR30408:SF13">
    <property type="entry name" value="TYPE I RESTRICTION ENZYME HINDI SPECIFICITY SUBUNIT"/>
    <property type="match status" value="1"/>
</dbReference>
<dbReference type="InterPro" id="IPR052021">
    <property type="entry name" value="Type-I_RS_S_subunit"/>
</dbReference>
<feature type="domain" description="Type I restriction modification DNA specificity" evidence="4">
    <location>
        <begin position="2"/>
        <end position="166"/>
    </location>
</feature>
<keyword evidence="6" id="KW-1185">Reference proteome</keyword>
<organism evidence="5 6">
    <name type="scientific">Methanobrevibacter thaueri</name>
    <dbReference type="NCBI Taxonomy" id="190975"/>
    <lineage>
        <taxon>Archaea</taxon>
        <taxon>Methanobacteriati</taxon>
        <taxon>Methanobacteriota</taxon>
        <taxon>Methanomada group</taxon>
        <taxon>Methanobacteria</taxon>
        <taxon>Methanobacteriales</taxon>
        <taxon>Methanobacteriaceae</taxon>
        <taxon>Methanobrevibacter</taxon>
    </lineage>
</organism>
<proteinExistence type="inferred from homology"/>
<dbReference type="RefSeq" id="WP_116592250.1">
    <property type="nucleotide sequence ID" value="NZ_MZGS01000023.1"/>
</dbReference>
<dbReference type="Proteomes" id="UP000251717">
    <property type="component" value="Unassembled WGS sequence"/>
</dbReference>
<keyword evidence="3" id="KW-0238">DNA-binding</keyword>
<dbReference type="Gene3D" id="3.90.220.20">
    <property type="entry name" value="DNA methylase specificity domains"/>
    <property type="match status" value="1"/>
</dbReference>
<dbReference type="AlphaFoldDB" id="A0A315XM39"/>
<evidence type="ECO:0000313" key="6">
    <source>
        <dbReference type="Proteomes" id="UP000251717"/>
    </source>
</evidence>
<keyword evidence="2" id="KW-0680">Restriction system</keyword>
<reference evidence="5 6" key="1">
    <citation type="submission" date="2017-03" db="EMBL/GenBank/DDBJ databases">
        <title>Genome sequence of Methanobrevibacter thaueri.</title>
        <authorList>
            <person name="Poehlein A."/>
            <person name="Seedorf H."/>
            <person name="Daniel R."/>
        </authorList>
    </citation>
    <scope>NUCLEOTIDE SEQUENCE [LARGE SCALE GENOMIC DNA]</scope>
    <source>
        <strain evidence="5 6">DSM 11995</strain>
    </source>
</reference>
<evidence type="ECO:0000313" key="5">
    <source>
        <dbReference type="EMBL" id="PWB86893.1"/>
    </source>
</evidence>
<evidence type="ECO:0000259" key="4">
    <source>
        <dbReference type="Pfam" id="PF01420"/>
    </source>
</evidence>
<dbReference type="SUPFAM" id="SSF116734">
    <property type="entry name" value="DNA methylase specificity domain"/>
    <property type="match status" value="1"/>
</dbReference>
<dbReference type="GO" id="GO:0009307">
    <property type="term" value="P:DNA restriction-modification system"/>
    <property type="evidence" value="ECO:0007669"/>
    <property type="project" value="UniProtKB-KW"/>
</dbReference>
<dbReference type="Pfam" id="PF01420">
    <property type="entry name" value="Methylase_S"/>
    <property type="match status" value="1"/>
</dbReference>
<dbReference type="EMBL" id="MZGS01000023">
    <property type="protein sequence ID" value="PWB86893.1"/>
    <property type="molecule type" value="Genomic_DNA"/>
</dbReference>
<evidence type="ECO:0000256" key="3">
    <source>
        <dbReference type="ARBA" id="ARBA00023125"/>
    </source>
</evidence>
<name>A0A315XM39_9EURY</name>
<evidence type="ECO:0000256" key="2">
    <source>
        <dbReference type="ARBA" id="ARBA00022747"/>
    </source>
</evidence>